<evidence type="ECO:0000313" key="2">
    <source>
        <dbReference type="EMBL" id="MQM01399.1"/>
    </source>
</evidence>
<protein>
    <submittedName>
        <fullName evidence="2">Uncharacterized protein</fullName>
    </submittedName>
</protein>
<comment type="caution">
    <text evidence="2">The sequence shown here is derived from an EMBL/GenBank/DDBJ whole genome shotgun (WGS) entry which is preliminary data.</text>
</comment>
<reference evidence="2" key="1">
    <citation type="submission" date="2017-07" db="EMBL/GenBank/DDBJ databases">
        <title>Taro Niue Genome Assembly and Annotation.</title>
        <authorList>
            <person name="Atibalentja N."/>
            <person name="Keating K."/>
            <person name="Fields C.J."/>
        </authorList>
    </citation>
    <scope>NUCLEOTIDE SEQUENCE</scope>
    <source>
        <strain evidence="2">Niue_2</strain>
        <tissue evidence="2">Leaf</tissue>
    </source>
</reference>
<accession>A0A843VX26</accession>
<feature type="region of interest" description="Disordered" evidence="1">
    <location>
        <begin position="57"/>
        <end position="83"/>
    </location>
</feature>
<dbReference type="Proteomes" id="UP000652761">
    <property type="component" value="Unassembled WGS sequence"/>
</dbReference>
<feature type="compositionally biased region" description="Basic and acidic residues" evidence="1">
    <location>
        <begin position="66"/>
        <end position="83"/>
    </location>
</feature>
<keyword evidence="3" id="KW-1185">Reference proteome</keyword>
<name>A0A843VX26_COLES</name>
<gene>
    <name evidence="2" type="ORF">Taro_034153</name>
</gene>
<sequence>MELPGFVPYLRTRQNLLQSPGSHRALRELPRELHHAATFPRAIRRRCAFYDRPTTARNLLETSKPPGREAGARGNESELRKLPSGEHITCRTVRLASTPLSPIATARLNDHIYCRLVQAINVHASGRQQSTATPWPPTQTEQQQILFYFRTNPALLLDKPHIYTKHSIQLTRIGLTTAATTTTYTIRMDPKSTRRYKKPSFRTPKSLFRLTITPFPRLSRSNISLDHVNPRRGCHSESACHGDRKLCSTRHEKYSPDGRQYVGLAEFCVGAEIPPQSVCTSTPICRSSWVRCGYLFAQRSEPPASPQFGIGTSTRSSKGRIRRFPIRHPNSSPRAWSRAADAVAYGHPFAQTSITFRSVIGIAYKTSIRNRHSETFVAPLLPRAIRLRFGVEKSSFRTPKLLFRPTISPFPRLSRSNISLDHVNPGRGCHSESACHGDWKLCSTRREKFSLGHRYGCINIADIVTPSRLFLPVPRKNWA</sequence>
<dbReference type="EMBL" id="NMUH01002672">
    <property type="protein sequence ID" value="MQM01399.1"/>
    <property type="molecule type" value="Genomic_DNA"/>
</dbReference>
<dbReference type="AlphaFoldDB" id="A0A843VX26"/>
<evidence type="ECO:0000313" key="3">
    <source>
        <dbReference type="Proteomes" id="UP000652761"/>
    </source>
</evidence>
<organism evidence="2 3">
    <name type="scientific">Colocasia esculenta</name>
    <name type="common">Wild taro</name>
    <name type="synonym">Arum esculentum</name>
    <dbReference type="NCBI Taxonomy" id="4460"/>
    <lineage>
        <taxon>Eukaryota</taxon>
        <taxon>Viridiplantae</taxon>
        <taxon>Streptophyta</taxon>
        <taxon>Embryophyta</taxon>
        <taxon>Tracheophyta</taxon>
        <taxon>Spermatophyta</taxon>
        <taxon>Magnoliopsida</taxon>
        <taxon>Liliopsida</taxon>
        <taxon>Araceae</taxon>
        <taxon>Aroideae</taxon>
        <taxon>Colocasieae</taxon>
        <taxon>Colocasia</taxon>
    </lineage>
</organism>
<evidence type="ECO:0000256" key="1">
    <source>
        <dbReference type="SAM" id="MobiDB-lite"/>
    </source>
</evidence>
<proteinExistence type="predicted"/>